<name>A0AAD6T1X1_9AGAR</name>
<dbReference type="AlphaFoldDB" id="A0AAD6T1X1"/>
<protein>
    <submittedName>
        <fullName evidence="1">Uncharacterized protein</fullName>
    </submittedName>
</protein>
<reference evidence="1" key="1">
    <citation type="submission" date="2023-03" db="EMBL/GenBank/DDBJ databases">
        <title>Massive genome expansion in bonnet fungi (Mycena s.s.) driven by repeated elements and novel gene families across ecological guilds.</title>
        <authorList>
            <consortium name="Lawrence Berkeley National Laboratory"/>
            <person name="Harder C.B."/>
            <person name="Miyauchi S."/>
            <person name="Viragh M."/>
            <person name="Kuo A."/>
            <person name="Thoen E."/>
            <person name="Andreopoulos B."/>
            <person name="Lu D."/>
            <person name="Skrede I."/>
            <person name="Drula E."/>
            <person name="Henrissat B."/>
            <person name="Morin E."/>
            <person name="Kohler A."/>
            <person name="Barry K."/>
            <person name="LaButti K."/>
            <person name="Morin E."/>
            <person name="Salamov A."/>
            <person name="Lipzen A."/>
            <person name="Mereny Z."/>
            <person name="Hegedus B."/>
            <person name="Baldrian P."/>
            <person name="Stursova M."/>
            <person name="Weitz H."/>
            <person name="Taylor A."/>
            <person name="Grigoriev I.V."/>
            <person name="Nagy L.G."/>
            <person name="Martin F."/>
            <person name="Kauserud H."/>
        </authorList>
    </citation>
    <scope>NUCLEOTIDE SEQUENCE</scope>
    <source>
        <strain evidence="1">CBHHK200</strain>
    </source>
</reference>
<keyword evidence="2" id="KW-1185">Reference proteome</keyword>
<evidence type="ECO:0000313" key="2">
    <source>
        <dbReference type="Proteomes" id="UP001218188"/>
    </source>
</evidence>
<proteinExistence type="predicted"/>
<evidence type="ECO:0000313" key="1">
    <source>
        <dbReference type="EMBL" id="KAJ7037637.1"/>
    </source>
</evidence>
<organism evidence="1 2">
    <name type="scientific">Mycena alexandri</name>
    <dbReference type="NCBI Taxonomy" id="1745969"/>
    <lineage>
        <taxon>Eukaryota</taxon>
        <taxon>Fungi</taxon>
        <taxon>Dikarya</taxon>
        <taxon>Basidiomycota</taxon>
        <taxon>Agaricomycotina</taxon>
        <taxon>Agaricomycetes</taxon>
        <taxon>Agaricomycetidae</taxon>
        <taxon>Agaricales</taxon>
        <taxon>Marasmiineae</taxon>
        <taxon>Mycenaceae</taxon>
        <taxon>Mycena</taxon>
    </lineage>
</organism>
<comment type="caution">
    <text evidence="1">The sequence shown here is derived from an EMBL/GenBank/DDBJ whole genome shotgun (WGS) entry which is preliminary data.</text>
</comment>
<accession>A0AAD6T1X1</accession>
<gene>
    <name evidence="1" type="ORF">C8F04DRAFT_1180374</name>
</gene>
<sequence length="153" mass="16409">MFGKYPPQTFGKQNLRMAVRTREDGTLSQVGIERHDASSSEALGWVKGSGCEDEAAESSVTMSKQLARHYAPCSSQPHRENALLNTMGVVAEQSNSTQSDLVRGPDPRYITLYLRVGDLKLFGGLCGGVRYAAIRLIRPISAVITAPVAAAAG</sequence>
<dbReference type="EMBL" id="JARJCM010000036">
    <property type="protein sequence ID" value="KAJ7037637.1"/>
    <property type="molecule type" value="Genomic_DNA"/>
</dbReference>
<dbReference type="Proteomes" id="UP001218188">
    <property type="component" value="Unassembled WGS sequence"/>
</dbReference>